<sequence length="510" mass="58354">MRLVFYFCLVSLLLPLVFYAQEHTAIDDLLMEAKSKRYSQPEEAGKIATYIINQDKDPTITAQATLLLATSYYVRGNYNDAVINALQAKKIADASNAIEIKLKSNLFAIKLLRELGLETVATNYLEELHILEDNVTDKKLSMWLSGKLKQDRAYTYSITGNTSEATKLLYQAHQNFVTIKDTLSATGTTLLLSEVFEKTGRLDSAKVHLKKTLETLQQMDHTEMKALQQLAHIYFSEKNYSKSIQVFKEAFTISEQITNPYFKNKCVEGLAMNYLALEDAQNFYALKQQANILSTEMETDTDKAVNSVYNFINERQIERSEAKINEAKIWIYSLLGLFLLLLASGIIINYFYNSKTKQYAAISKYILPKEPVKVHKLEKIVLEKSAIVPEETERLLLKKLDAFESGKKYTNQDMSIAWLASEFETNTKYISEVINRHKGKNFNSYINELRIDYIIEKLRTDPVYLNYKISYLAEESGFSSHSSFTTVFKSVTGVSPTKFMEVFKKSKETA</sequence>
<keyword evidence="4" id="KW-0802">TPR repeat</keyword>
<evidence type="ECO:0000259" key="7">
    <source>
        <dbReference type="PROSITE" id="PS01124"/>
    </source>
</evidence>
<accession>A0A2U0I5P7</accession>
<dbReference type="InterPro" id="IPR018060">
    <property type="entry name" value="HTH_AraC"/>
</dbReference>
<dbReference type="Pfam" id="PF13181">
    <property type="entry name" value="TPR_8"/>
    <property type="match status" value="1"/>
</dbReference>
<keyword evidence="1" id="KW-0805">Transcription regulation</keyword>
<dbReference type="Gene3D" id="1.10.10.60">
    <property type="entry name" value="Homeodomain-like"/>
    <property type="match status" value="2"/>
</dbReference>
<dbReference type="Gene3D" id="1.25.40.10">
    <property type="entry name" value="Tetratricopeptide repeat domain"/>
    <property type="match status" value="1"/>
</dbReference>
<dbReference type="InterPro" id="IPR009057">
    <property type="entry name" value="Homeodomain-like_sf"/>
</dbReference>
<feature type="transmembrane region" description="Helical" evidence="5">
    <location>
        <begin position="329"/>
        <end position="352"/>
    </location>
</feature>
<keyword evidence="5" id="KW-0472">Membrane</keyword>
<dbReference type="InterPro" id="IPR019734">
    <property type="entry name" value="TPR_rpt"/>
</dbReference>
<evidence type="ECO:0000256" key="4">
    <source>
        <dbReference type="PROSITE-ProRule" id="PRU00339"/>
    </source>
</evidence>
<dbReference type="PANTHER" id="PTHR43280">
    <property type="entry name" value="ARAC-FAMILY TRANSCRIPTIONAL REGULATOR"/>
    <property type="match status" value="1"/>
</dbReference>
<dbReference type="OrthoDB" id="5295174at2"/>
<evidence type="ECO:0000256" key="3">
    <source>
        <dbReference type="ARBA" id="ARBA00023163"/>
    </source>
</evidence>
<dbReference type="SUPFAM" id="SSF48452">
    <property type="entry name" value="TPR-like"/>
    <property type="match status" value="1"/>
</dbReference>
<evidence type="ECO:0000313" key="8">
    <source>
        <dbReference type="EMBL" id="PVW16428.1"/>
    </source>
</evidence>
<dbReference type="PROSITE" id="PS50005">
    <property type="entry name" value="TPR"/>
    <property type="match status" value="1"/>
</dbReference>
<dbReference type="GO" id="GO:0003700">
    <property type="term" value="F:DNA-binding transcription factor activity"/>
    <property type="evidence" value="ECO:0007669"/>
    <property type="project" value="InterPro"/>
</dbReference>
<comment type="caution">
    <text evidence="8">The sequence shown here is derived from an EMBL/GenBank/DDBJ whole genome shotgun (WGS) entry which is preliminary data.</text>
</comment>
<dbReference type="PANTHER" id="PTHR43280:SF34">
    <property type="entry name" value="ARAC-FAMILY TRANSCRIPTIONAL REGULATOR"/>
    <property type="match status" value="1"/>
</dbReference>
<evidence type="ECO:0000313" key="9">
    <source>
        <dbReference type="Proteomes" id="UP000245962"/>
    </source>
</evidence>
<evidence type="ECO:0000256" key="5">
    <source>
        <dbReference type="SAM" id="Phobius"/>
    </source>
</evidence>
<evidence type="ECO:0000256" key="2">
    <source>
        <dbReference type="ARBA" id="ARBA00023125"/>
    </source>
</evidence>
<dbReference type="SMART" id="SM00342">
    <property type="entry name" value="HTH_ARAC"/>
    <property type="match status" value="1"/>
</dbReference>
<dbReference type="AlphaFoldDB" id="A0A2U0I5P7"/>
<keyword evidence="5" id="KW-0812">Transmembrane</keyword>
<feature type="chain" id="PRO_5015669415" description="HTH araC/xylS-type domain-containing protein" evidence="6">
    <location>
        <begin position="21"/>
        <end position="510"/>
    </location>
</feature>
<keyword evidence="2" id="KW-0238">DNA-binding</keyword>
<gene>
    <name evidence="8" type="ORF">DDV96_03990</name>
</gene>
<feature type="repeat" description="TPR" evidence="4">
    <location>
        <begin position="224"/>
        <end position="257"/>
    </location>
</feature>
<keyword evidence="6" id="KW-0732">Signal</keyword>
<feature type="domain" description="HTH araC/xylS-type" evidence="7">
    <location>
        <begin position="412"/>
        <end position="502"/>
    </location>
</feature>
<keyword evidence="3" id="KW-0804">Transcription</keyword>
<feature type="signal peptide" evidence="6">
    <location>
        <begin position="1"/>
        <end position="20"/>
    </location>
</feature>
<keyword evidence="5" id="KW-1133">Transmembrane helix</keyword>
<organism evidence="8 9">
    <name type="scientific">Marixanthomonas spongiae</name>
    <dbReference type="NCBI Taxonomy" id="2174845"/>
    <lineage>
        <taxon>Bacteria</taxon>
        <taxon>Pseudomonadati</taxon>
        <taxon>Bacteroidota</taxon>
        <taxon>Flavobacteriia</taxon>
        <taxon>Flavobacteriales</taxon>
        <taxon>Flavobacteriaceae</taxon>
        <taxon>Marixanthomonas</taxon>
    </lineage>
</organism>
<name>A0A2U0I5P7_9FLAO</name>
<dbReference type="PROSITE" id="PS01124">
    <property type="entry name" value="HTH_ARAC_FAMILY_2"/>
    <property type="match status" value="1"/>
</dbReference>
<dbReference type="GO" id="GO:0043565">
    <property type="term" value="F:sequence-specific DNA binding"/>
    <property type="evidence" value="ECO:0007669"/>
    <property type="project" value="InterPro"/>
</dbReference>
<dbReference type="Proteomes" id="UP000245962">
    <property type="component" value="Unassembled WGS sequence"/>
</dbReference>
<keyword evidence="9" id="KW-1185">Reference proteome</keyword>
<proteinExistence type="predicted"/>
<dbReference type="RefSeq" id="WP_116693447.1">
    <property type="nucleotide sequence ID" value="NZ_QEHR01000002.1"/>
</dbReference>
<dbReference type="SMART" id="SM00028">
    <property type="entry name" value="TPR"/>
    <property type="match status" value="2"/>
</dbReference>
<dbReference type="SUPFAM" id="SSF46689">
    <property type="entry name" value="Homeodomain-like"/>
    <property type="match status" value="1"/>
</dbReference>
<dbReference type="EMBL" id="QEHR01000002">
    <property type="protein sequence ID" value="PVW16428.1"/>
    <property type="molecule type" value="Genomic_DNA"/>
</dbReference>
<evidence type="ECO:0000256" key="1">
    <source>
        <dbReference type="ARBA" id="ARBA00023015"/>
    </source>
</evidence>
<dbReference type="Pfam" id="PF12833">
    <property type="entry name" value="HTH_18"/>
    <property type="match status" value="1"/>
</dbReference>
<evidence type="ECO:0000256" key="6">
    <source>
        <dbReference type="SAM" id="SignalP"/>
    </source>
</evidence>
<dbReference type="InterPro" id="IPR011990">
    <property type="entry name" value="TPR-like_helical_dom_sf"/>
</dbReference>
<reference evidence="8 9" key="1">
    <citation type="submission" date="2018-04" db="EMBL/GenBank/DDBJ databases">
        <title>Marixanthomonas spongiae HN-E44 sp. nov., isolated from a marine sponge.</title>
        <authorList>
            <person name="Luo L."/>
            <person name="Zhuang L."/>
        </authorList>
    </citation>
    <scope>NUCLEOTIDE SEQUENCE [LARGE SCALE GENOMIC DNA]</scope>
    <source>
        <strain evidence="8 9">HN-E44</strain>
    </source>
</reference>
<protein>
    <recommendedName>
        <fullName evidence="7">HTH araC/xylS-type domain-containing protein</fullName>
    </recommendedName>
</protein>